<gene>
    <name evidence="1" type="ORF">SAMN04488530_1408</name>
</gene>
<reference evidence="2" key="1">
    <citation type="submission" date="2016-11" db="EMBL/GenBank/DDBJ databases">
        <authorList>
            <person name="Varghese N."/>
            <person name="Submissions S."/>
        </authorList>
    </citation>
    <scope>NUCLEOTIDE SEQUENCE [LARGE SCALE GENOMIC DNA]</scope>
    <source>
        <strain evidence="2">DSM 2635</strain>
    </source>
</reference>
<dbReference type="RefSeq" id="WP_073127371.1">
    <property type="nucleotide sequence ID" value="NZ_BAABCH010000079.1"/>
</dbReference>
<keyword evidence="2" id="KW-1185">Reference proteome</keyword>
<sequence length="259" mass="29530">MSYDKKNLDITLVEDELEKLSKNIYLESPDLWIEFSDKIGEKNFDEMIIFFACKYNHLTIVKYIVENNLLDLTSPSRNKSFTSIIDHLLATSKTNNNIEIYNYLIGLISENTENPSDISTPDNSNNSLDSSLYIPKFICPKCKSNIFESGYKVMKSMIYKYSSDKNKPVIKSEELLDSITCNKCNTVIQDLNPDLLENICIVNNCSDCGSDLTVSGIVNETKMTYDKKSKKFVSSNESYSCAKCGNKLNDSQKEYFNIK</sequence>
<dbReference type="EMBL" id="FQWX01000040">
    <property type="protein sequence ID" value="SHH36983.1"/>
    <property type="molecule type" value="Genomic_DNA"/>
</dbReference>
<evidence type="ECO:0000313" key="2">
    <source>
        <dbReference type="Proteomes" id="UP000243255"/>
    </source>
</evidence>
<dbReference type="Proteomes" id="UP000243255">
    <property type="component" value="Unassembled WGS sequence"/>
</dbReference>
<dbReference type="AlphaFoldDB" id="A0A1M5SGG2"/>
<organism evidence="1 2">
    <name type="scientific">Asaccharospora irregularis DSM 2635</name>
    <dbReference type="NCBI Taxonomy" id="1121321"/>
    <lineage>
        <taxon>Bacteria</taxon>
        <taxon>Bacillati</taxon>
        <taxon>Bacillota</taxon>
        <taxon>Clostridia</taxon>
        <taxon>Peptostreptococcales</taxon>
        <taxon>Peptostreptococcaceae</taxon>
        <taxon>Asaccharospora</taxon>
    </lineage>
</organism>
<proteinExistence type="predicted"/>
<evidence type="ECO:0008006" key="3">
    <source>
        <dbReference type="Google" id="ProtNLM"/>
    </source>
</evidence>
<name>A0A1M5SGG2_9FIRM</name>
<dbReference type="OrthoDB" id="1757931at2"/>
<protein>
    <recommendedName>
        <fullName evidence="3">Ankyrin repeat-containing protein</fullName>
    </recommendedName>
</protein>
<evidence type="ECO:0000313" key="1">
    <source>
        <dbReference type="EMBL" id="SHH36983.1"/>
    </source>
</evidence>
<accession>A0A1M5SGG2</accession>